<protein>
    <submittedName>
        <fullName evidence="8">Vesicle-associated membrane protein 1-like</fullName>
    </submittedName>
</protein>
<keyword evidence="5" id="KW-0812">Transmembrane</keyword>
<evidence type="ECO:0000256" key="1">
    <source>
        <dbReference type="ARBA" id="ARBA00008025"/>
    </source>
</evidence>
<dbReference type="InterPro" id="IPR001388">
    <property type="entry name" value="Synaptobrevin-like"/>
</dbReference>
<keyword evidence="5" id="KW-1133">Transmembrane helix</keyword>
<dbReference type="Pfam" id="PF00957">
    <property type="entry name" value="Synaptobrevin"/>
    <property type="match status" value="1"/>
</dbReference>
<name>A0ABM1KR87_GEKJA</name>
<dbReference type="PRINTS" id="PR00219">
    <property type="entry name" value="SYNAPTOBREVN"/>
</dbReference>
<dbReference type="PROSITE" id="PS50892">
    <property type="entry name" value="V_SNARE"/>
    <property type="match status" value="1"/>
</dbReference>
<feature type="region of interest" description="Disordered" evidence="4">
    <location>
        <begin position="1"/>
        <end position="37"/>
    </location>
</feature>
<dbReference type="GeneID" id="107118410"/>
<keyword evidence="3" id="KW-0175">Coiled coil</keyword>
<feature type="domain" description="V-SNARE coiled-coil homology" evidence="6">
    <location>
        <begin position="35"/>
        <end position="95"/>
    </location>
</feature>
<dbReference type="SUPFAM" id="SSF58038">
    <property type="entry name" value="SNARE fusion complex"/>
    <property type="match status" value="1"/>
</dbReference>
<dbReference type="Gene3D" id="1.20.5.110">
    <property type="match status" value="1"/>
</dbReference>
<keyword evidence="7" id="KW-1185">Reference proteome</keyword>
<evidence type="ECO:0000256" key="2">
    <source>
        <dbReference type="ARBA" id="ARBA00046280"/>
    </source>
</evidence>
<keyword evidence="5" id="KW-0472">Membrane</keyword>
<sequence>MSEPAQPPDLGAGPDGGESSGGPPQQPENLTSNRRVQQTQAEVNQVVGILCDNMEKVIKRDEQLSVLDDKADALHESSKVFENSTTALARKYWCQNMKMMIILALICSIVAIAIGVYFFT</sequence>
<feature type="transmembrane region" description="Helical" evidence="5">
    <location>
        <begin position="100"/>
        <end position="119"/>
    </location>
</feature>
<gene>
    <name evidence="8" type="primary">LOC107118410</name>
</gene>
<dbReference type="InterPro" id="IPR016444">
    <property type="entry name" value="Synaptobrevin/VAMP"/>
</dbReference>
<dbReference type="RefSeq" id="XP_015276224.1">
    <property type="nucleotide sequence ID" value="XM_015420738.1"/>
</dbReference>
<evidence type="ECO:0000259" key="6">
    <source>
        <dbReference type="PROSITE" id="PS50892"/>
    </source>
</evidence>
<evidence type="ECO:0000313" key="8">
    <source>
        <dbReference type="RefSeq" id="XP_015276224.1"/>
    </source>
</evidence>
<dbReference type="InterPro" id="IPR042855">
    <property type="entry name" value="V_SNARE_CC"/>
</dbReference>
<dbReference type="Proteomes" id="UP000694871">
    <property type="component" value="Unplaced"/>
</dbReference>
<proteinExistence type="inferred from homology"/>
<evidence type="ECO:0000256" key="3">
    <source>
        <dbReference type="PROSITE-ProRule" id="PRU00290"/>
    </source>
</evidence>
<evidence type="ECO:0000256" key="5">
    <source>
        <dbReference type="SAM" id="Phobius"/>
    </source>
</evidence>
<organism evidence="7 8">
    <name type="scientific">Gekko japonicus</name>
    <name type="common">Schlegel's Japanese gecko</name>
    <dbReference type="NCBI Taxonomy" id="146911"/>
    <lineage>
        <taxon>Eukaryota</taxon>
        <taxon>Metazoa</taxon>
        <taxon>Chordata</taxon>
        <taxon>Craniata</taxon>
        <taxon>Vertebrata</taxon>
        <taxon>Euteleostomi</taxon>
        <taxon>Lepidosauria</taxon>
        <taxon>Squamata</taxon>
        <taxon>Bifurcata</taxon>
        <taxon>Gekkota</taxon>
        <taxon>Gekkonidae</taxon>
        <taxon>Gekkoninae</taxon>
        <taxon>Gekko</taxon>
    </lineage>
</organism>
<evidence type="ECO:0000256" key="4">
    <source>
        <dbReference type="SAM" id="MobiDB-lite"/>
    </source>
</evidence>
<comment type="subcellular location">
    <subcellularLocation>
        <location evidence="2">Endomembrane system</location>
        <topology evidence="2">Single-pass type IV membrane protein</topology>
    </subcellularLocation>
</comment>
<accession>A0ABM1KR87</accession>
<comment type="similarity">
    <text evidence="1">Belongs to the synaptobrevin family.</text>
</comment>
<reference evidence="8" key="1">
    <citation type="submission" date="2025-08" db="UniProtKB">
        <authorList>
            <consortium name="RefSeq"/>
        </authorList>
    </citation>
    <scope>IDENTIFICATION</scope>
</reference>
<dbReference type="PANTHER" id="PTHR45701">
    <property type="entry name" value="SYNAPTOBREVIN FAMILY MEMBER"/>
    <property type="match status" value="1"/>
</dbReference>
<evidence type="ECO:0000313" key="7">
    <source>
        <dbReference type="Proteomes" id="UP000694871"/>
    </source>
</evidence>